<dbReference type="AlphaFoldDB" id="A0A5M4FFH9"/>
<reference evidence="1" key="1">
    <citation type="submission" date="2019-09" db="EMBL/GenBank/DDBJ databases">
        <authorList>
            <person name="Li J."/>
        </authorList>
    </citation>
    <scope>NUCLEOTIDE SEQUENCE [LARGE SCALE GENOMIC DNA]</scope>
    <source>
        <strain evidence="1">JCM 14732</strain>
    </source>
</reference>
<gene>
    <name evidence="1" type="ORF">ESP70_011600</name>
</gene>
<sequence length="118" mass="12856">MTKVLIISVLAVVAVFVLQRVIVRLATKAKMTERVRAEGNPTTAVVLDTYDTGTRVNTIYIMVRLTLRIEEAAGVPGFETTTVVPISPVKLPDFAIGHTIKVRVDPATKDVATDQPVR</sequence>
<comment type="caution">
    <text evidence="1">The sequence shown here is derived from an EMBL/GenBank/DDBJ whole genome shotgun (WGS) entry which is preliminary data.</text>
</comment>
<dbReference type="OrthoDB" id="3748257at2"/>
<keyword evidence="2" id="KW-1185">Reference proteome</keyword>
<protein>
    <recommendedName>
        <fullName evidence="3">DUF3592 domain-containing protein</fullName>
    </recommendedName>
</protein>
<organism evidence="1 2">
    <name type="scientific">Aeromicrobium ginsengisoli</name>
    <dbReference type="NCBI Taxonomy" id="363867"/>
    <lineage>
        <taxon>Bacteria</taxon>
        <taxon>Bacillati</taxon>
        <taxon>Actinomycetota</taxon>
        <taxon>Actinomycetes</taxon>
        <taxon>Propionibacteriales</taxon>
        <taxon>Nocardioidaceae</taxon>
        <taxon>Aeromicrobium</taxon>
    </lineage>
</organism>
<evidence type="ECO:0000313" key="1">
    <source>
        <dbReference type="EMBL" id="KAA1397970.1"/>
    </source>
</evidence>
<dbReference type="EMBL" id="SDPQ02000002">
    <property type="protein sequence ID" value="KAA1397970.1"/>
    <property type="molecule type" value="Genomic_DNA"/>
</dbReference>
<evidence type="ECO:0000313" key="2">
    <source>
        <dbReference type="Proteomes" id="UP000380867"/>
    </source>
</evidence>
<dbReference type="RefSeq" id="WP_149689409.1">
    <property type="nucleotide sequence ID" value="NZ_SDPQ02000002.1"/>
</dbReference>
<dbReference type="Proteomes" id="UP000380867">
    <property type="component" value="Unassembled WGS sequence"/>
</dbReference>
<accession>A0A5M4FFH9</accession>
<evidence type="ECO:0008006" key="3">
    <source>
        <dbReference type="Google" id="ProtNLM"/>
    </source>
</evidence>
<name>A0A5M4FFH9_9ACTN</name>
<proteinExistence type="predicted"/>